<keyword evidence="2" id="KW-1185">Reference proteome</keyword>
<dbReference type="Proteomes" id="UP001291687">
    <property type="component" value="Unassembled WGS sequence"/>
</dbReference>
<name>A0ABU5NB37_9RICK</name>
<sequence length="226" mass="23482">MAQLTLPVGKQEIHDGNSWFSLATENWVQNTIRMVSPCLVATTANLTAIYANGTAGVGATLTNSGTQAALVIDGVTLVVGNRVLVKDQATALQNGIYTVTNIGSVSTNWILTRTTDYDSVAQTVRGDTVSVISGTLSTASLWMLTSIVTTVGTDSFTFAKTDQNSFTSILGTTNQIAVSVTAGVATISIASNPVLPGTASVTIPTGTTVQRPVTPTTGMFRFNTSL</sequence>
<reference evidence="1 2" key="1">
    <citation type="submission" date="2023-03" db="EMBL/GenBank/DDBJ databases">
        <title>Host association and intracellularity evolved multiple times independently in the Rickettsiales.</title>
        <authorList>
            <person name="Castelli M."/>
            <person name="Nardi T."/>
            <person name="Gammuto L."/>
            <person name="Bellinzona G."/>
            <person name="Sabaneyeva E."/>
            <person name="Potekhin A."/>
            <person name="Serra V."/>
            <person name="Petroni G."/>
            <person name="Sassera D."/>
        </authorList>
    </citation>
    <scope>NUCLEOTIDE SEQUENCE [LARGE SCALE GENOMIC DNA]</scope>
    <source>
        <strain evidence="1 2">Sr 2-6</strain>
    </source>
</reference>
<accession>A0ABU5NB37</accession>
<protein>
    <submittedName>
        <fullName evidence="1">Uncharacterized protein</fullName>
    </submittedName>
</protein>
<proteinExistence type="predicted"/>
<comment type="caution">
    <text evidence="1">The sequence shown here is derived from an EMBL/GenBank/DDBJ whole genome shotgun (WGS) entry which is preliminary data.</text>
</comment>
<organism evidence="1 2">
    <name type="scientific">Candidatus Megaera venefica</name>
    <dbReference type="NCBI Taxonomy" id="2055910"/>
    <lineage>
        <taxon>Bacteria</taxon>
        <taxon>Pseudomonadati</taxon>
        <taxon>Pseudomonadota</taxon>
        <taxon>Alphaproteobacteria</taxon>
        <taxon>Rickettsiales</taxon>
        <taxon>Rickettsiaceae</taxon>
        <taxon>Candidatus Megaera</taxon>
    </lineage>
</organism>
<gene>
    <name evidence="1" type="ORF">Megvenef_00340</name>
</gene>
<evidence type="ECO:0000313" key="2">
    <source>
        <dbReference type="Proteomes" id="UP001291687"/>
    </source>
</evidence>
<dbReference type="RefSeq" id="WP_322776283.1">
    <property type="nucleotide sequence ID" value="NZ_JARJFB010000014.1"/>
</dbReference>
<dbReference type="EMBL" id="JARJFB010000014">
    <property type="protein sequence ID" value="MEA0970381.1"/>
    <property type="molecule type" value="Genomic_DNA"/>
</dbReference>
<evidence type="ECO:0000313" key="1">
    <source>
        <dbReference type="EMBL" id="MEA0970381.1"/>
    </source>
</evidence>